<feature type="compositionally biased region" description="Low complexity" evidence="1">
    <location>
        <begin position="23"/>
        <end position="54"/>
    </location>
</feature>
<dbReference type="OrthoDB" id="278391at2759"/>
<feature type="region of interest" description="Disordered" evidence="1">
    <location>
        <begin position="1"/>
        <end position="54"/>
    </location>
</feature>
<reference evidence="2 3" key="1">
    <citation type="journal article" date="2018" name="BMC Genomics">
        <title>Genomic comparison of Trypanosoma conorhini and Trypanosoma rangeli to Trypanosoma cruzi strains of high and low virulence.</title>
        <authorList>
            <person name="Bradwell K.R."/>
            <person name="Koparde V.N."/>
            <person name="Matveyev A.V."/>
            <person name="Serrano M.G."/>
            <person name="Alves J.M."/>
            <person name="Parikh H."/>
            <person name="Huang B."/>
            <person name="Lee V."/>
            <person name="Espinosa-Alvarez O."/>
            <person name="Ortiz P.A."/>
            <person name="Costa-Martins A.G."/>
            <person name="Teixeira M.M."/>
            <person name="Buck G.A."/>
        </authorList>
    </citation>
    <scope>NUCLEOTIDE SEQUENCE [LARGE SCALE GENOMIC DNA]</scope>
    <source>
        <strain evidence="2 3">AM80</strain>
    </source>
</reference>
<sequence>MPVATAPSLPNLAAPPVGRLDINAPAATENEAAATPDVAPTTPPTSTEGASAAAAAAAAASPAVGNGDSGVAVAREERERQVKLGLLVVRLGGAKEKNVFGARGLTVPPRDLLVIHRPEDDAVARRPFKWYDPISWFLSGPRQSPMIWSSAPAGATSSRASPTTPPATVTAATSAASAIGDASVAAAVAASTAMAAASASARKKRPLPHIDMQPLKDAETLEPAVSEERAKLLKDEAAVHSVLDKIEEARYTYLVPSQELRCEAEVMSVLRCYMDSSAVAGSRAASAEASSPTALPAVAGVLQCGPVVGLLKQCVEGVVASYSESDGGRP</sequence>
<dbReference type="EMBL" id="MKGL01000224">
    <property type="protein sequence ID" value="RNF02634.1"/>
    <property type="molecule type" value="Genomic_DNA"/>
</dbReference>
<evidence type="ECO:0000313" key="2">
    <source>
        <dbReference type="EMBL" id="RNF02634.1"/>
    </source>
</evidence>
<dbReference type="Proteomes" id="UP000283634">
    <property type="component" value="Unassembled WGS sequence"/>
</dbReference>
<dbReference type="GeneID" id="40330249"/>
<dbReference type="VEuPathDB" id="TriTrypDB:TRSC58_01776"/>
<protein>
    <submittedName>
        <fullName evidence="2">Uncharacterized protein</fullName>
    </submittedName>
</protein>
<evidence type="ECO:0000313" key="3">
    <source>
        <dbReference type="Proteomes" id="UP000283634"/>
    </source>
</evidence>
<dbReference type="RefSeq" id="XP_029237035.1">
    <property type="nucleotide sequence ID" value="XM_029383167.1"/>
</dbReference>
<proteinExistence type="predicted"/>
<dbReference type="OMA" id="ARRPFKW"/>
<dbReference type="AlphaFoldDB" id="A0A422NAY0"/>
<organism evidence="2 3">
    <name type="scientific">Trypanosoma rangeli</name>
    <dbReference type="NCBI Taxonomy" id="5698"/>
    <lineage>
        <taxon>Eukaryota</taxon>
        <taxon>Discoba</taxon>
        <taxon>Euglenozoa</taxon>
        <taxon>Kinetoplastea</taxon>
        <taxon>Metakinetoplastina</taxon>
        <taxon>Trypanosomatida</taxon>
        <taxon>Trypanosomatidae</taxon>
        <taxon>Trypanosoma</taxon>
        <taxon>Herpetosoma</taxon>
    </lineage>
</organism>
<keyword evidence="3" id="KW-1185">Reference proteome</keyword>
<name>A0A422NAY0_TRYRA</name>
<gene>
    <name evidence="2" type="ORF">TraAM80_06316</name>
</gene>
<evidence type="ECO:0000256" key="1">
    <source>
        <dbReference type="SAM" id="MobiDB-lite"/>
    </source>
</evidence>
<accession>A0A422NAY0</accession>
<comment type="caution">
    <text evidence="2">The sequence shown here is derived from an EMBL/GenBank/DDBJ whole genome shotgun (WGS) entry which is preliminary data.</text>
</comment>